<dbReference type="PRINTS" id="PR00035">
    <property type="entry name" value="HTHGNTR"/>
</dbReference>
<dbReference type="InterPro" id="IPR011711">
    <property type="entry name" value="GntR_C"/>
</dbReference>
<dbReference type="eggNOG" id="COG2186">
    <property type="taxonomic scope" value="Bacteria"/>
</dbReference>
<dbReference type="OrthoDB" id="9784718at2"/>
<evidence type="ECO:0000313" key="5">
    <source>
        <dbReference type="EMBL" id="GAB88281.1"/>
    </source>
</evidence>
<keyword evidence="3" id="KW-0804">Transcription</keyword>
<evidence type="ECO:0000256" key="2">
    <source>
        <dbReference type="ARBA" id="ARBA00023125"/>
    </source>
</evidence>
<dbReference type="Pfam" id="PF00392">
    <property type="entry name" value="GntR"/>
    <property type="match status" value="1"/>
</dbReference>
<evidence type="ECO:0000256" key="3">
    <source>
        <dbReference type="ARBA" id="ARBA00023163"/>
    </source>
</evidence>
<gene>
    <name evidence="5" type="ORF">GORHZ_012_00100</name>
</gene>
<evidence type="ECO:0000313" key="6">
    <source>
        <dbReference type="Proteomes" id="UP000008363"/>
    </source>
</evidence>
<dbReference type="InterPro" id="IPR036390">
    <property type="entry name" value="WH_DNA-bd_sf"/>
</dbReference>
<dbReference type="SUPFAM" id="SSF46785">
    <property type="entry name" value="Winged helix' DNA-binding domain"/>
    <property type="match status" value="1"/>
</dbReference>
<dbReference type="InterPro" id="IPR000524">
    <property type="entry name" value="Tscrpt_reg_HTH_GntR"/>
</dbReference>
<dbReference type="Pfam" id="PF07729">
    <property type="entry name" value="FCD"/>
    <property type="match status" value="1"/>
</dbReference>
<dbReference type="InterPro" id="IPR036388">
    <property type="entry name" value="WH-like_DNA-bd_sf"/>
</dbReference>
<dbReference type="Gene3D" id="1.20.120.530">
    <property type="entry name" value="GntR ligand-binding domain-like"/>
    <property type="match status" value="1"/>
</dbReference>
<name>K6W3K8_9ACTN</name>
<dbReference type="InterPro" id="IPR008920">
    <property type="entry name" value="TF_FadR/GntR_C"/>
</dbReference>
<dbReference type="GO" id="GO:0003700">
    <property type="term" value="F:DNA-binding transcription factor activity"/>
    <property type="evidence" value="ECO:0007669"/>
    <property type="project" value="InterPro"/>
</dbReference>
<dbReference type="SUPFAM" id="SSF48008">
    <property type="entry name" value="GntR ligand-binding domain-like"/>
    <property type="match status" value="1"/>
</dbReference>
<feature type="domain" description="HTH gntR-type" evidence="4">
    <location>
        <begin position="8"/>
        <end position="78"/>
    </location>
</feature>
<keyword evidence="2" id="KW-0238">DNA-binding</keyword>
<dbReference type="PANTHER" id="PTHR43537:SF43">
    <property type="entry name" value="GNTR-FAMILY TRANSCRIPTIONAL REGULATOR"/>
    <property type="match status" value="1"/>
</dbReference>
<accession>K6W3K8</accession>
<keyword evidence="6" id="KW-1185">Reference proteome</keyword>
<dbReference type="SMART" id="SM00345">
    <property type="entry name" value="HTH_GNTR"/>
    <property type="match status" value="1"/>
</dbReference>
<protein>
    <submittedName>
        <fullName evidence="5">Putative GntR family transcriptional regulator</fullName>
    </submittedName>
</protein>
<dbReference type="AlphaFoldDB" id="K6W3K8"/>
<dbReference type="STRING" id="1108045.GORHZ_012_00100"/>
<dbReference type="SMART" id="SM00895">
    <property type="entry name" value="FCD"/>
    <property type="match status" value="1"/>
</dbReference>
<dbReference type="Proteomes" id="UP000008363">
    <property type="component" value="Unassembled WGS sequence"/>
</dbReference>
<dbReference type="GO" id="GO:0003677">
    <property type="term" value="F:DNA binding"/>
    <property type="evidence" value="ECO:0007669"/>
    <property type="project" value="UniProtKB-KW"/>
</dbReference>
<organism evidence="5 6">
    <name type="scientific">Gordonia rhizosphera NBRC 16068</name>
    <dbReference type="NCBI Taxonomy" id="1108045"/>
    <lineage>
        <taxon>Bacteria</taxon>
        <taxon>Bacillati</taxon>
        <taxon>Actinomycetota</taxon>
        <taxon>Actinomycetes</taxon>
        <taxon>Mycobacteriales</taxon>
        <taxon>Gordoniaceae</taxon>
        <taxon>Gordonia</taxon>
    </lineage>
</organism>
<keyword evidence="1" id="KW-0805">Transcription regulation</keyword>
<comment type="caution">
    <text evidence="5">The sequence shown here is derived from an EMBL/GenBank/DDBJ whole genome shotgun (WGS) entry which is preliminary data.</text>
</comment>
<dbReference type="PANTHER" id="PTHR43537">
    <property type="entry name" value="TRANSCRIPTIONAL REGULATOR, GNTR FAMILY"/>
    <property type="match status" value="1"/>
</dbReference>
<dbReference type="PROSITE" id="PS50949">
    <property type="entry name" value="HTH_GNTR"/>
    <property type="match status" value="1"/>
</dbReference>
<reference evidence="5 6" key="1">
    <citation type="submission" date="2012-08" db="EMBL/GenBank/DDBJ databases">
        <title>Whole genome shotgun sequence of Gordonia rhizosphera NBRC 16068.</title>
        <authorList>
            <person name="Takarada H."/>
            <person name="Isaki S."/>
            <person name="Hosoyama A."/>
            <person name="Tsuchikane K."/>
            <person name="Katsumata H."/>
            <person name="Baba S."/>
            <person name="Ohji S."/>
            <person name="Yamazaki S."/>
            <person name="Fujita N."/>
        </authorList>
    </citation>
    <scope>NUCLEOTIDE SEQUENCE [LARGE SCALE GENOMIC DNA]</scope>
    <source>
        <strain evidence="5 6">NBRC 16068</strain>
    </source>
</reference>
<proteinExistence type="predicted"/>
<evidence type="ECO:0000256" key="1">
    <source>
        <dbReference type="ARBA" id="ARBA00023015"/>
    </source>
</evidence>
<dbReference type="RefSeq" id="WP_006329493.1">
    <property type="nucleotide sequence ID" value="NZ_BAHC01000012.1"/>
</dbReference>
<dbReference type="Gene3D" id="1.10.10.10">
    <property type="entry name" value="Winged helix-like DNA-binding domain superfamily/Winged helix DNA-binding domain"/>
    <property type="match status" value="1"/>
</dbReference>
<evidence type="ECO:0000259" key="4">
    <source>
        <dbReference type="PROSITE" id="PS50949"/>
    </source>
</evidence>
<dbReference type="EMBL" id="BAHC01000012">
    <property type="protein sequence ID" value="GAB88281.1"/>
    <property type="molecule type" value="Genomic_DNA"/>
</dbReference>
<sequence>MTTTSRAPKAAMVVAQQIVRDTLRDGIRSGELLDPERIMLEKYQIGRGTLREALRILEVQGVIALKPGPRGGPILLDPDASHLASTVILLMQMKNAPFTAIAEARVALEPMISRLAADRITDDALADLRQTIVVMRDSLDDQHVFLEANKRFHDVIAWSCGNPLFGYLVDSLLGIMDGTIIGIDYPAPRRAAILEAHQSIESALVARDADLSRDRMSQHINEYMRYARRKFPDVMESVIPWDRAL</sequence>